<dbReference type="EMBL" id="JAEAOA010001892">
    <property type="protein sequence ID" value="KAK3596924.1"/>
    <property type="molecule type" value="Genomic_DNA"/>
</dbReference>
<name>A0AAE0W0T1_9BIVA</name>
<keyword evidence="2" id="KW-1185">Reference proteome</keyword>
<evidence type="ECO:0000313" key="2">
    <source>
        <dbReference type="Proteomes" id="UP001195483"/>
    </source>
</evidence>
<proteinExistence type="predicted"/>
<reference evidence="1" key="3">
    <citation type="submission" date="2023-05" db="EMBL/GenBank/DDBJ databases">
        <authorList>
            <person name="Smith C.H."/>
        </authorList>
    </citation>
    <scope>NUCLEOTIDE SEQUENCE</scope>
    <source>
        <strain evidence="1">CHS0354</strain>
        <tissue evidence="1">Mantle</tissue>
    </source>
</reference>
<evidence type="ECO:0000313" key="1">
    <source>
        <dbReference type="EMBL" id="KAK3596924.1"/>
    </source>
</evidence>
<sequence>MDPGTFNLMPLYSNTEIMVSEWYDNDKNQFTTFFQVSMERSDQTTWTETLKIRLASTCRDRLFCPKENQDANDDVQECMHCSCSSQCPMKMSCCIRYIEEDKSFMCMLDELQSDTISSLDMAFLAIGSCPKETDGHLRRKCEHPDTNDILQVLPVRDFDEIVFRNVYCGQCNGIFHIKPFDLAVQCNSYVDPSLITTFKEFIEIALEEKCSLKYLSRFNCKEKQNYISKCNTTGLWKAGSTTIQTACESNADSKMSSIIMSGPSLKERNFEEFLNIYCFICNPKDTMPLYDKCNVSGSMTNYEKSDETLCLTGDRDFVWGPYKNVYCLICNTRESEYRGIKDILDNILQPSYRAIFQVPLNFLEIYNQEERTAACPDRNVSDIEFNREFN</sequence>
<gene>
    <name evidence="1" type="ORF">CHS0354_031702</name>
</gene>
<accession>A0AAE0W0T1</accession>
<dbReference type="Proteomes" id="UP001195483">
    <property type="component" value="Unassembled WGS sequence"/>
</dbReference>
<comment type="caution">
    <text evidence="1">The sequence shown here is derived from an EMBL/GenBank/DDBJ whole genome shotgun (WGS) entry which is preliminary data.</text>
</comment>
<reference evidence="1" key="2">
    <citation type="journal article" date="2021" name="Genome Biol. Evol.">
        <title>Developing a high-quality reference genome for a parasitic bivalve with doubly uniparental inheritance (Bivalvia: Unionida).</title>
        <authorList>
            <person name="Smith C.H."/>
        </authorList>
    </citation>
    <scope>NUCLEOTIDE SEQUENCE</scope>
    <source>
        <strain evidence="1">CHS0354</strain>
        <tissue evidence="1">Mantle</tissue>
    </source>
</reference>
<protein>
    <submittedName>
        <fullName evidence="1">Uncharacterized protein</fullName>
    </submittedName>
</protein>
<reference evidence="1" key="1">
    <citation type="journal article" date="2021" name="Genome Biol. Evol.">
        <title>A High-Quality Reference Genome for a Parasitic Bivalve with Doubly Uniparental Inheritance (Bivalvia: Unionida).</title>
        <authorList>
            <person name="Smith C.H."/>
        </authorList>
    </citation>
    <scope>NUCLEOTIDE SEQUENCE</scope>
    <source>
        <strain evidence="1">CHS0354</strain>
    </source>
</reference>
<dbReference type="AlphaFoldDB" id="A0AAE0W0T1"/>
<organism evidence="1 2">
    <name type="scientific">Potamilus streckersoni</name>
    <dbReference type="NCBI Taxonomy" id="2493646"/>
    <lineage>
        <taxon>Eukaryota</taxon>
        <taxon>Metazoa</taxon>
        <taxon>Spiralia</taxon>
        <taxon>Lophotrochozoa</taxon>
        <taxon>Mollusca</taxon>
        <taxon>Bivalvia</taxon>
        <taxon>Autobranchia</taxon>
        <taxon>Heteroconchia</taxon>
        <taxon>Palaeoheterodonta</taxon>
        <taxon>Unionida</taxon>
        <taxon>Unionoidea</taxon>
        <taxon>Unionidae</taxon>
        <taxon>Ambleminae</taxon>
        <taxon>Lampsilini</taxon>
        <taxon>Potamilus</taxon>
    </lineage>
</organism>